<proteinExistence type="predicted"/>
<dbReference type="RefSeq" id="WP_166276839.1">
    <property type="nucleotide sequence ID" value="NZ_JAANNP010000001.1"/>
</dbReference>
<dbReference type="Proteomes" id="UP000800981">
    <property type="component" value="Unassembled WGS sequence"/>
</dbReference>
<keyword evidence="3" id="KW-1185">Reference proteome</keyword>
<comment type="caution">
    <text evidence="2">The sequence shown here is derived from an EMBL/GenBank/DDBJ whole genome shotgun (WGS) entry which is preliminary data.</text>
</comment>
<accession>A0ABX0GQT7</accession>
<protein>
    <submittedName>
        <fullName evidence="2">Uncharacterized protein</fullName>
    </submittedName>
</protein>
<feature type="transmembrane region" description="Helical" evidence="1">
    <location>
        <begin position="36"/>
        <end position="57"/>
    </location>
</feature>
<sequence length="139" mass="14051">MARLLLGCTGVCVMVAAAWSVGTGGALTAPGSLVKWLVGPVLVHDLVIAPTACAVAAAAHRLLPQPTRVVVQAGLGVAAVLALVGLPLLLAPGSSNPTVLPRDYPRGLAAALALVLGVTVLTAFVVEVNRRAARRRRNG</sequence>
<keyword evidence="1" id="KW-1133">Transmembrane helix</keyword>
<dbReference type="EMBL" id="JAANNP010000001">
    <property type="protein sequence ID" value="NHC12486.1"/>
    <property type="molecule type" value="Genomic_DNA"/>
</dbReference>
<name>A0ABX0GQT7_9ACTN</name>
<gene>
    <name evidence="2" type="ORF">G9H71_01645</name>
</gene>
<organism evidence="2 3">
    <name type="scientific">Motilibacter deserti</name>
    <dbReference type="NCBI Taxonomy" id="2714956"/>
    <lineage>
        <taxon>Bacteria</taxon>
        <taxon>Bacillati</taxon>
        <taxon>Actinomycetota</taxon>
        <taxon>Actinomycetes</taxon>
        <taxon>Motilibacterales</taxon>
        <taxon>Motilibacteraceae</taxon>
        <taxon>Motilibacter</taxon>
    </lineage>
</organism>
<evidence type="ECO:0000313" key="3">
    <source>
        <dbReference type="Proteomes" id="UP000800981"/>
    </source>
</evidence>
<feature type="transmembrane region" description="Helical" evidence="1">
    <location>
        <begin position="108"/>
        <end position="128"/>
    </location>
</feature>
<reference evidence="2 3" key="1">
    <citation type="submission" date="2020-03" db="EMBL/GenBank/DDBJ databases">
        <title>Two novel Motilibacter sp.</title>
        <authorList>
            <person name="Liu S."/>
        </authorList>
    </citation>
    <scope>NUCLEOTIDE SEQUENCE [LARGE SCALE GENOMIC DNA]</scope>
    <source>
        <strain evidence="2 3">E257</strain>
    </source>
</reference>
<keyword evidence="1" id="KW-0472">Membrane</keyword>
<keyword evidence="1" id="KW-0812">Transmembrane</keyword>
<evidence type="ECO:0000313" key="2">
    <source>
        <dbReference type="EMBL" id="NHC12486.1"/>
    </source>
</evidence>
<feature type="transmembrane region" description="Helical" evidence="1">
    <location>
        <begin position="69"/>
        <end position="88"/>
    </location>
</feature>
<evidence type="ECO:0000256" key="1">
    <source>
        <dbReference type="SAM" id="Phobius"/>
    </source>
</evidence>